<dbReference type="EMBL" id="CAKOGL010000014">
    <property type="protein sequence ID" value="CAH2094381.1"/>
    <property type="molecule type" value="Genomic_DNA"/>
</dbReference>
<comment type="caution">
    <text evidence="2">The sequence shown here is derived from an EMBL/GenBank/DDBJ whole genome shotgun (WGS) entry which is preliminary data.</text>
</comment>
<dbReference type="Proteomes" id="UP001153954">
    <property type="component" value="Unassembled WGS sequence"/>
</dbReference>
<gene>
    <name evidence="2" type="ORF">EEDITHA_LOCUS9951</name>
</gene>
<sequence>MLTRNANKKRSNTKISPKKSILMAKSRNKKIDKNASIKVLGDNKKTLKRDSSKLDVYEFTYDPAEEPPPTKKKKKKPAAKKPSKPKITVKSNYDKNLAKALATLKNAISSKPGMMPLGQEKDRNEKGNSTHFNNHINEITTSEPQKNVNKEFSIVERNYNSVRVEDIAKDMQVEDDPNIDYSPVNSPCRPQTPAEPNDNHQRICDDNNQSVDIPNVDDPLNLRDDVSFFDEQPAANSSMNVSIRHPLASPWRVEFENLPIKWQVNSYVKPNMTPAVESSFINFNESKKKHVYTNMVPEANDLQPEVVETTPNLKQTSIISFIKEVVDKQENKKKKTIMTPVKANSLFEDLTNTSIVDPIHKKATLNNNPKVINLTPIKDVSVSKSNDSSLTSNETDSRDVQENSENAATTNIHNKKTDKNLTYFGFDESEDQENIYPKKKNNRIKSLRSRTRGILQELNVQRGPTRANIPVAVKSKPIQSSSVLNNMFDAMKSATEPPVFPEVAVDCNTELTDATNVAEPVVSETVQNEDTESVHLFEDIEFVHHHKPSRKSYTKSNKVAFQKVSAFDNNSDSSNDVDQNKSDLSGEDLNDLSFQLPSVKPKKTIKKKKVNKLKLSKKEEKEIEAWAAGFNSMCEDVEEFDLVVE</sequence>
<evidence type="ECO:0000256" key="1">
    <source>
        <dbReference type="SAM" id="MobiDB-lite"/>
    </source>
</evidence>
<dbReference type="AlphaFoldDB" id="A0AAU9U4B1"/>
<organism evidence="2 3">
    <name type="scientific">Euphydryas editha</name>
    <name type="common">Edith's checkerspot</name>
    <dbReference type="NCBI Taxonomy" id="104508"/>
    <lineage>
        <taxon>Eukaryota</taxon>
        <taxon>Metazoa</taxon>
        <taxon>Ecdysozoa</taxon>
        <taxon>Arthropoda</taxon>
        <taxon>Hexapoda</taxon>
        <taxon>Insecta</taxon>
        <taxon>Pterygota</taxon>
        <taxon>Neoptera</taxon>
        <taxon>Endopterygota</taxon>
        <taxon>Lepidoptera</taxon>
        <taxon>Glossata</taxon>
        <taxon>Ditrysia</taxon>
        <taxon>Papilionoidea</taxon>
        <taxon>Nymphalidae</taxon>
        <taxon>Nymphalinae</taxon>
        <taxon>Euphydryas</taxon>
    </lineage>
</organism>
<feature type="compositionally biased region" description="Low complexity" evidence="1">
    <location>
        <begin position="382"/>
        <end position="393"/>
    </location>
</feature>
<feature type="compositionally biased region" description="Polar residues" evidence="1">
    <location>
        <begin position="403"/>
        <end position="412"/>
    </location>
</feature>
<feature type="region of interest" description="Disordered" evidence="1">
    <location>
        <begin position="382"/>
        <end position="414"/>
    </location>
</feature>
<feature type="compositionally biased region" description="Basic residues" evidence="1">
    <location>
        <begin position="70"/>
        <end position="84"/>
    </location>
</feature>
<feature type="region of interest" description="Disordered" evidence="1">
    <location>
        <begin position="41"/>
        <end position="91"/>
    </location>
</feature>
<protein>
    <submittedName>
        <fullName evidence="2">Uncharacterized protein</fullName>
    </submittedName>
</protein>
<feature type="region of interest" description="Disordered" evidence="1">
    <location>
        <begin position="569"/>
        <end position="588"/>
    </location>
</feature>
<name>A0AAU9U4B1_EUPED</name>
<feature type="region of interest" description="Disordered" evidence="1">
    <location>
        <begin position="185"/>
        <end position="211"/>
    </location>
</feature>
<feature type="region of interest" description="Disordered" evidence="1">
    <location>
        <begin position="1"/>
        <end position="29"/>
    </location>
</feature>
<keyword evidence="3" id="KW-1185">Reference proteome</keyword>
<evidence type="ECO:0000313" key="3">
    <source>
        <dbReference type="Proteomes" id="UP001153954"/>
    </source>
</evidence>
<proteinExistence type="predicted"/>
<evidence type="ECO:0000313" key="2">
    <source>
        <dbReference type="EMBL" id="CAH2094381.1"/>
    </source>
</evidence>
<reference evidence="2" key="1">
    <citation type="submission" date="2022-03" db="EMBL/GenBank/DDBJ databases">
        <authorList>
            <person name="Tunstrom K."/>
        </authorList>
    </citation>
    <scope>NUCLEOTIDE SEQUENCE</scope>
</reference>
<feature type="compositionally biased region" description="Basic residues" evidence="1">
    <location>
        <begin position="1"/>
        <end position="12"/>
    </location>
</feature>
<accession>A0AAU9U4B1</accession>
<feature type="compositionally biased region" description="Basic and acidic residues" evidence="1">
    <location>
        <begin position="41"/>
        <end position="56"/>
    </location>
</feature>